<dbReference type="CDD" id="cd18800">
    <property type="entry name" value="SF2_C_EcoR124I-like"/>
    <property type="match status" value="1"/>
</dbReference>
<evidence type="ECO:0000259" key="3">
    <source>
        <dbReference type="Pfam" id="PF12008"/>
    </source>
</evidence>
<dbReference type="PANTHER" id="PTHR30195:SF16">
    <property type="entry name" value="TYPE I RESTRICTION ENZYME ENDONUCLEASE SUBUNIT"/>
    <property type="match status" value="1"/>
</dbReference>
<dbReference type="SUPFAM" id="SSF52540">
    <property type="entry name" value="P-loop containing nucleoside triphosphate hydrolases"/>
    <property type="match status" value="1"/>
</dbReference>
<reference evidence="6 7" key="1">
    <citation type="journal article" date="2018" name="BMC Genomics">
        <title>Comparative genome analysis of jujube witches'-broom Phytoplasma, an obligate pathogen that causes jujube witches'-broom disease.</title>
        <authorList>
            <person name="Wang J."/>
            <person name="Song L."/>
            <person name="Jiao Q."/>
            <person name="Yang S."/>
            <person name="Gao R."/>
            <person name="Lu X."/>
            <person name="Zhou G."/>
        </authorList>
    </citation>
    <scope>NUCLEOTIDE SEQUENCE [LARGE SCALE GENOMIC DNA]</scope>
    <source>
        <strain evidence="6">Jwb-nky</strain>
    </source>
</reference>
<keyword evidence="7" id="KW-1185">Reference proteome</keyword>
<dbReference type="PANTHER" id="PTHR30195">
    <property type="entry name" value="TYPE I SITE-SPECIFIC DEOXYRIBONUCLEASE PROTEIN SUBUNIT M AND R"/>
    <property type="match status" value="1"/>
</dbReference>
<feature type="domain" description="Restriction endonuclease type I HsdR second RecA-like helicase" evidence="5">
    <location>
        <begin position="134"/>
        <end position="281"/>
    </location>
</feature>
<dbReference type="Gene3D" id="1.20.58.910">
    <property type="match status" value="1"/>
</dbReference>
<evidence type="ECO:0000313" key="7">
    <source>
        <dbReference type="Proteomes" id="UP000272462"/>
    </source>
</evidence>
<organism evidence="6 7">
    <name type="scientific">Ziziphus jujuba witches'-broom phytoplasma</name>
    <dbReference type="NCBI Taxonomy" id="135727"/>
    <lineage>
        <taxon>Bacteria</taxon>
        <taxon>Bacillati</taxon>
        <taxon>Mycoplasmatota</taxon>
        <taxon>Mollicutes</taxon>
        <taxon>Acholeplasmatales</taxon>
        <taxon>Acholeplasmataceae</taxon>
        <taxon>Candidatus Phytoplasma</taxon>
        <taxon>16SrV (Elm yellows group)</taxon>
    </lineage>
</organism>
<dbReference type="InterPro" id="IPR027417">
    <property type="entry name" value="P-loop_NTPase"/>
</dbReference>
<evidence type="ECO:0000259" key="4">
    <source>
        <dbReference type="Pfam" id="PF18766"/>
    </source>
</evidence>
<feature type="domain" description="Type I restriction enzyme R protein C-terminal" evidence="3">
    <location>
        <begin position="307"/>
        <end position="401"/>
    </location>
</feature>
<dbReference type="KEGG" id="pzi:CWO85_02595"/>
<dbReference type="REBASE" id="275077">
    <property type="entry name" value="PziJORF2590P"/>
</dbReference>
<name>A0A660HMW4_ZIZJU</name>
<dbReference type="Pfam" id="PF22679">
    <property type="entry name" value="T1R_D3-like"/>
    <property type="match status" value="1"/>
</dbReference>
<protein>
    <submittedName>
        <fullName evidence="6">Uncharacterized protein</fullName>
    </submittedName>
</protein>
<gene>
    <name evidence="6" type="ORF">CWO85_02595</name>
</gene>
<sequence length="692" mass="83250">MIHKMYKLTQMSQNRKLLEKWRQKNIFFIIDECHRTQSGSMHNTLKNTFPEARFFGFTGTPLFKDHILKNEKSTEELFGGDYKHSYTMYNALKETTNCKCILPFCIRYLPKKYKDLDSKVQYILDNHNDISQNRKYNAILIAQDIKHLLKYYELFQKKLKEDPNLHSFKIAAIFSNNIDLKENSNQEQSISEKQLDKIIKEYDPSSDIKNYHQIILKDMKENKINILIVVRMFLTGFDSPLLNALYVDRPLQKHELFQAFSRTIRKDNDRFKPYGNIYCFQTTKEDVDDSLKIFASNGHNDKDNIIVKKSYTEAKEEYNRTSEDFRQFAPDPQTVNQEIIGYSKKENEYLKKFNDLKKKRKNLKTYQPEFNKDVKNNNFHINEEDFFNYQSKYRKIKDGKHQKINTSSSTTFEEKKEKFRKFIEDLRQITPKPEDVYDLKNENKDIFIKLVNVIDNQLEIMRPKPSFNINEFSLSEEELKLYQQKRDQLEEEEKEREFIIDLDYLDNLDNLYNLFNNVFKLRDTLKLSESSYKKDVNDKSQILFKIEEQISLCNFTSNQKKLLQKYFSSDSFFDYFQSIKQESNNKLIKHYYNFIEKTQESELKEKANELGLPLEELKDIIEYQQFGADESSIRRYIHKILGNKTIDAYRKNNLQLLNIPKYKLKMKLKDLIYDFIKHFIKKYYSERKINRL</sequence>
<dbReference type="InterPro" id="IPR022625">
    <property type="entry name" value="TypeI_RM_Rsu_C"/>
</dbReference>
<feature type="domain" description="SWI2/SNF2 ATPase" evidence="4">
    <location>
        <begin position="1"/>
        <end position="128"/>
    </location>
</feature>
<dbReference type="InterPro" id="IPR040980">
    <property type="entry name" value="SWI2_SNF2"/>
</dbReference>
<evidence type="ECO:0000313" key="6">
    <source>
        <dbReference type="EMBL" id="AYJ01377.1"/>
    </source>
</evidence>
<dbReference type="InterPro" id="IPR055180">
    <property type="entry name" value="HsdR_RecA-like_helicase_dom_2"/>
</dbReference>
<dbReference type="Gene3D" id="3.40.50.300">
    <property type="entry name" value="P-loop containing nucleotide triphosphate hydrolases"/>
    <property type="match status" value="2"/>
</dbReference>
<accession>A0A660HMW4</accession>
<dbReference type="EMBL" id="CP025121">
    <property type="protein sequence ID" value="AYJ01377.1"/>
    <property type="molecule type" value="Genomic_DNA"/>
</dbReference>
<dbReference type="Proteomes" id="UP000272462">
    <property type="component" value="Chromosome"/>
</dbReference>
<keyword evidence="1" id="KW-0680">Restriction system</keyword>
<evidence type="ECO:0000256" key="2">
    <source>
        <dbReference type="SAM" id="Coils"/>
    </source>
</evidence>
<dbReference type="InterPro" id="IPR051268">
    <property type="entry name" value="Type-I_R_enzyme_R_subunit"/>
</dbReference>
<evidence type="ECO:0000256" key="1">
    <source>
        <dbReference type="ARBA" id="ARBA00022747"/>
    </source>
</evidence>
<proteinExistence type="predicted"/>
<dbReference type="AlphaFoldDB" id="A0A660HMW4"/>
<dbReference type="GO" id="GO:0009307">
    <property type="term" value="P:DNA restriction-modification system"/>
    <property type="evidence" value="ECO:0007669"/>
    <property type="project" value="UniProtKB-KW"/>
</dbReference>
<feature type="coiled-coil region" evidence="2">
    <location>
        <begin position="472"/>
        <end position="502"/>
    </location>
</feature>
<dbReference type="Pfam" id="PF12008">
    <property type="entry name" value="EcoR124_C"/>
    <property type="match status" value="1"/>
</dbReference>
<dbReference type="Pfam" id="PF18766">
    <property type="entry name" value="SWI2_SNF2"/>
    <property type="match status" value="1"/>
</dbReference>
<keyword evidence="2" id="KW-0175">Coiled coil</keyword>
<evidence type="ECO:0000259" key="5">
    <source>
        <dbReference type="Pfam" id="PF22679"/>
    </source>
</evidence>